<feature type="region of interest" description="Disordered" evidence="1">
    <location>
        <begin position="864"/>
        <end position="907"/>
    </location>
</feature>
<accession>A0A8I3A5N8</accession>
<dbReference type="EMBL" id="JAGFBS010000034">
    <property type="protein sequence ID" value="KAG6371406.1"/>
    <property type="molecule type" value="Genomic_DNA"/>
</dbReference>
<feature type="region of interest" description="Disordered" evidence="1">
    <location>
        <begin position="919"/>
        <end position="994"/>
    </location>
</feature>
<feature type="compositionally biased region" description="Polar residues" evidence="1">
    <location>
        <begin position="930"/>
        <end position="941"/>
    </location>
</feature>
<proteinExistence type="predicted"/>
<evidence type="ECO:0000313" key="3">
    <source>
        <dbReference type="Proteomes" id="UP000683000"/>
    </source>
</evidence>
<feature type="compositionally biased region" description="Acidic residues" evidence="1">
    <location>
        <begin position="981"/>
        <end position="994"/>
    </location>
</feature>
<feature type="region of interest" description="Disordered" evidence="1">
    <location>
        <begin position="433"/>
        <end position="454"/>
    </location>
</feature>
<evidence type="ECO:0000313" key="2">
    <source>
        <dbReference type="EMBL" id="KAG6371406.1"/>
    </source>
</evidence>
<reference evidence="2" key="1">
    <citation type="submission" date="2021-03" db="EMBL/GenBank/DDBJ databases">
        <title>Evolutionary innovations through gain and loss of genes in the ectomycorrhizal Boletales.</title>
        <authorList>
            <person name="Wu G."/>
            <person name="Miyauchi S."/>
            <person name="Morin E."/>
            <person name="Yang Z.-L."/>
            <person name="Xu J."/>
            <person name="Martin F.M."/>
        </authorList>
    </citation>
    <scope>NUCLEOTIDE SEQUENCE</scope>
    <source>
        <strain evidence="2">BR01</strain>
    </source>
</reference>
<evidence type="ECO:0000256" key="1">
    <source>
        <dbReference type="SAM" id="MobiDB-lite"/>
    </source>
</evidence>
<feature type="compositionally biased region" description="Acidic residues" evidence="1">
    <location>
        <begin position="436"/>
        <end position="447"/>
    </location>
</feature>
<dbReference type="Proteomes" id="UP000683000">
    <property type="component" value="Unassembled WGS sequence"/>
</dbReference>
<protein>
    <submittedName>
        <fullName evidence="2">Uncharacterized protein</fullName>
    </submittedName>
</protein>
<name>A0A8I3A5N8_9AGAM</name>
<keyword evidence="3" id="KW-1185">Reference proteome</keyword>
<feature type="compositionally biased region" description="Polar residues" evidence="1">
    <location>
        <begin position="953"/>
        <end position="964"/>
    </location>
</feature>
<dbReference type="OrthoDB" id="3261690at2759"/>
<dbReference type="AlphaFoldDB" id="A0A8I3A5N8"/>
<organism evidence="2 3">
    <name type="scientific">Boletus reticuloceps</name>
    <dbReference type="NCBI Taxonomy" id="495285"/>
    <lineage>
        <taxon>Eukaryota</taxon>
        <taxon>Fungi</taxon>
        <taxon>Dikarya</taxon>
        <taxon>Basidiomycota</taxon>
        <taxon>Agaricomycotina</taxon>
        <taxon>Agaricomycetes</taxon>
        <taxon>Agaricomycetidae</taxon>
        <taxon>Boletales</taxon>
        <taxon>Boletineae</taxon>
        <taxon>Boletaceae</taxon>
        <taxon>Boletoideae</taxon>
        <taxon>Boletus</taxon>
    </lineage>
</organism>
<gene>
    <name evidence="2" type="ORF">JVT61DRAFT_9414</name>
</gene>
<sequence length="994" mass="113647">MHGQNRPDIIDNLAPGYPDDRDQNAVQLSLEQFCNKANQLYVALQNSSDEEEAERAKRFNQFVLAGRTRNRHGVPGHITVNACQGLVDIDDFKVTRDYDSLIGISKDLPFTTHLELMPVPPYKLTLSSPNHINGTAIENNVRQLVPMHTIPNFAFAKVTNRSVVRVFLPRMYRLRETRAIPSTDMELIYDQCLRPLIRHHLPNMYTHWPASYASALTLYRDSRGQIHPGSLDIPAELLFALGPEYLTRLAELKPYFRDAYFVHEFRGWKGITVHDPYSRADRQTALDKMIHFLDWPRIQESDWHVDVGFEIGVPGSVVTWRHTGHRFLLAHCLPTLHEGDIEVLLNRKTEMDHQMHLKDLTGFRCQPGRKGSRDKVSYIQAYTTEKTMSYQLHNGLFKPLDPVIALTNKNLEATTKKIEQMSKVLFACSGDRVANEDDSSSDREDPDQTPQDGTARVEVRVQLGEALTALISIPDPVIDHSIVAIPSRYWWYFKWYRLASINTVLQNLAASTARNRQSDSVVGLAGLVIWILNGLYRRPDPRFNSLAAEACQHIPVDYDQQDPDIEDLRPLMYDAGLYFVCDIVTDSTLTLRLPFHKAISDDAIRRAFGRDLLEIRSMIGVAIPDVQCRIGVPDRTANRSSRVTLRVDDIRPVERAVPQIDDRLLHNIQRRHPAVARGPDVEHFRTHGGGTRDGQMLRAQPAGNDNFIRTIQTLLEQMFHDIVQESPNQRSALGRAWTNIPSHQRPEQATEQLYKSFAVPFIAVQYTFCDEKEWQKRFDHFFPLQRPDRRPQNFPKCRYYQDWMVLIDTLTLSSLQRVRATLQTEFDKLIWVPFTGADRMWETRTKEKSRGWLHLPQTNKWEGPHIAFSPHARGLDPHGVPSLRPAPDDPAADGGQEQGGDGDEDEDLDDLRAALNRHLSIRPQPRLNAQFESQGRQQQAASYAGASRRHQQRQQNADAAQISGNSGGRVQHQNGLQELLREEEEENSDDDLYG</sequence>
<comment type="caution">
    <text evidence="2">The sequence shown here is derived from an EMBL/GenBank/DDBJ whole genome shotgun (WGS) entry which is preliminary data.</text>
</comment>